<dbReference type="PANTHER" id="PTHR43163">
    <property type="entry name" value="DIPEPTIDE TRANSPORT SYSTEM PERMEASE PROTEIN DPPB-RELATED"/>
    <property type="match status" value="1"/>
</dbReference>
<sequence>MLPLIKQRVIQLVLVIFILSVFTFGLMKLAPGDPVMLILNADEMMVTDADQAELRKELGFDQPLYVQYGKWMFGLLQLDLGKSYMSGNPVWDELMKRLPITLELAGGALLVMAAIALPLGIAAGRFPGKWPDHLSRVLALIGASIPSFWLGLMLIYVFAFKLQLLPSNGFGEWSQSILPSFALGFSLAAVYARLLRSGLMESYSEDYVRAARARGVKEWRILWIHAIRAALLPVMTVLGLSMGSLLGGAVVIEILFSWPGLGSMAVDAIFARDYPVIQGYVLLTGVFVVAMNLMTDLSYFLIDPRIRRGKEAAK</sequence>
<dbReference type="Pfam" id="PF00528">
    <property type="entry name" value="BPD_transp_1"/>
    <property type="match status" value="1"/>
</dbReference>
<evidence type="ECO:0000256" key="7">
    <source>
        <dbReference type="ARBA" id="ARBA00023065"/>
    </source>
</evidence>
<dbReference type="InterPro" id="IPR045621">
    <property type="entry name" value="BPD_transp_1_N"/>
</dbReference>
<dbReference type="EMBL" id="JNVC02000008">
    <property type="protein sequence ID" value="KEZ49750.1"/>
    <property type="molecule type" value="Genomic_DNA"/>
</dbReference>
<feature type="transmembrane region" description="Helical" evidence="13">
    <location>
        <begin position="230"/>
        <end position="256"/>
    </location>
</feature>
<comment type="similarity">
    <text evidence="10">Belongs to the binding-protein-dependent transport system permease family. OppBC subfamily.</text>
</comment>
<evidence type="ECO:0000256" key="12">
    <source>
        <dbReference type="ARBA" id="ARBA00044774"/>
    </source>
</evidence>
<feature type="transmembrane region" description="Helical" evidence="13">
    <location>
        <begin position="137"/>
        <end position="157"/>
    </location>
</feature>
<dbReference type="NCBIfam" id="NF045470">
    <property type="entry name" value="Opp2B"/>
    <property type="match status" value="1"/>
</dbReference>
<gene>
    <name evidence="15" type="ORF">GS18_0214460</name>
</gene>
<keyword evidence="2 13" id="KW-0813">Transport</keyword>
<evidence type="ECO:0000256" key="3">
    <source>
        <dbReference type="ARBA" id="ARBA00022475"/>
    </source>
</evidence>
<evidence type="ECO:0000256" key="5">
    <source>
        <dbReference type="ARBA" id="ARBA00022692"/>
    </source>
</evidence>
<dbReference type="Pfam" id="PF19300">
    <property type="entry name" value="BPD_transp_1_N"/>
    <property type="match status" value="1"/>
</dbReference>
<keyword evidence="3" id="KW-1003">Cell membrane</keyword>
<name>A0A084GQY8_METID</name>
<dbReference type="STRING" id="246786.GS18_0214460"/>
<comment type="subcellular location">
    <subcellularLocation>
        <location evidence="1 13">Cell membrane</location>
        <topology evidence="1 13">Multi-pass membrane protein</topology>
    </subcellularLocation>
</comment>
<evidence type="ECO:0000256" key="4">
    <source>
        <dbReference type="ARBA" id="ARBA00022596"/>
    </source>
</evidence>
<feature type="transmembrane region" description="Helical" evidence="13">
    <location>
        <begin position="12"/>
        <end position="30"/>
    </location>
</feature>
<dbReference type="AlphaFoldDB" id="A0A084GQY8"/>
<dbReference type="InterPro" id="IPR000515">
    <property type="entry name" value="MetI-like"/>
</dbReference>
<dbReference type="GO" id="GO:0005886">
    <property type="term" value="C:plasma membrane"/>
    <property type="evidence" value="ECO:0007669"/>
    <property type="project" value="UniProtKB-SubCell"/>
</dbReference>
<dbReference type="CDD" id="cd06261">
    <property type="entry name" value="TM_PBP2"/>
    <property type="match status" value="1"/>
</dbReference>
<keyword evidence="6 13" id="KW-1133">Transmembrane helix</keyword>
<proteinExistence type="inferred from homology"/>
<keyword evidence="8" id="KW-0921">Nickel transport</keyword>
<evidence type="ECO:0000256" key="6">
    <source>
        <dbReference type="ARBA" id="ARBA00022989"/>
    </source>
</evidence>
<dbReference type="RefSeq" id="WP_029278801.1">
    <property type="nucleotide sequence ID" value="NZ_CANLZQ010000001.1"/>
</dbReference>
<keyword evidence="7" id="KW-0406">Ion transport</keyword>
<evidence type="ECO:0000313" key="16">
    <source>
        <dbReference type="Proteomes" id="UP000028549"/>
    </source>
</evidence>
<evidence type="ECO:0000256" key="9">
    <source>
        <dbReference type="ARBA" id="ARBA00023136"/>
    </source>
</evidence>
<evidence type="ECO:0000256" key="13">
    <source>
        <dbReference type="RuleBase" id="RU363032"/>
    </source>
</evidence>
<dbReference type="PROSITE" id="PS50928">
    <property type="entry name" value="ABC_TM1"/>
    <property type="match status" value="1"/>
</dbReference>
<dbReference type="PANTHER" id="PTHR43163:SF6">
    <property type="entry name" value="DIPEPTIDE TRANSPORT SYSTEM PERMEASE PROTEIN DPPB-RELATED"/>
    <property type="match status" value="1"/>
</dbReference>
<dbReference type="InterPro" id="IPR035906">
    <property type="entry name" value="MetI-like_sf"/>
</dbReference>
<comment type="caution">
    <text evidence="15">The sequence shown here is derived from an EMBL/GenBank/DDBJ whole genome shotgun (WGS) entry which is preliminary data.</text>
</comment>
<evidence type="ECO:0000256" key="1">
    <source>
        <dbReference type="ARBA" id="ARBA00004651"/>
    </source>
</evidence>
<dbReference type="Gene3D" id="1.10.3720.10">
    <property type="entry name" value="MetI-like"/>
    <property type="match status" value="1"/>
</dbReference>
<dbReference type="InterPro" id="IPR050045">
    <property type="entry name" value="Opp2B"/>
</dbReference>
<keyword evidence="9 13" id="KW-0472">Membrane</keyword>
<organism evidence="15 16">
    <name type="scientific">Metabacillus indicus</name>
    <name type="common">Bacillus indicus</name>
    <dbReference type="NCBI Taxonomy" id="246786"/>
    <lineage>
        <taxon>Bacteria</taxon>
        <taxon>Bacillati</taxon>
        <taxon>Bacillota</taxon>
        <taxon>Bacilli</taxon>
        <taxon>Bacillales</taxon>
        <taxon>Bacillaceae</taxon>
        <taxon>Metabacillus</taxon>
    </lineage>
</organism>
<dbReference type="GO" id="GO:0015099">
    <property type="term" value="F:nickel cation transmembrane transporter activity"/>
    <property type="evidence" value="ECO:0007669"/>
    <property type="project" value="InterPro"/>
</dbReference>
<keyword evidence="5 13" id="KW-0812">Transmembrane</keyword>
<dbReference type="GO" id="GO:0071916">
    <property type="term" value="F:dipeptide transmembrane transporter activity"/>
    <property type="evidence" value="ECO:0007669"/>
    <property type="project" value="TreeGrafter"/>
</dbReference>
<protein>
    <recommendedName>
        <fullName evidence="12">Nickel import system permease protein NikB</fullName>
    </recommendedName>
</protein>
<comment type="subunit">
    <text evidence="11">The complex is composed of two ATP-binding proteins (NikD and NikE), two transmembrane proteins (NikB and NikC) and a solute-binding protein (NikA).</text>
</comment>
<feature type="transmembrane region" description="Helical" evidence="13">
    <location>
        <begin position="177"/>
        <end position="195"/>
    </location>
</feature>
<evidence type="ECO:0000313" key="15">
    <source>
        <dbReference type="EMBL" id="KEZ49750.1"/>
    </source>
</evidence>
<keyword evidence="4" id="KW-0533">Nickel</keyword>
<evidence type="ECO:0000256" key="10">
    <source>
        <dbReference type="ARBA" id="ARBA00024202"/>
    </source>
</evidence>
<accession>A0A084GQY8</accession>
<evidence type="ECO:0000256" key="8">
    <source>
        <dbReference type="ARBA" id="ARBA00023112"/>
    </source>
</evidence>
<feature type="domain" description="ABC transmembrane type-1" evidence="14">
    <location>
        <begin position="98"/>
        <end position="295"/>
    </location>
</feature>
<dbReference type="OrthoDB" id="9773683at2"/>
<feature type="transmembrane region" description="Helical" evidence="13">
    <location>
        <begin position="104"/>
        <end position="125"/>
    </location>
</feature>
<evidence type="ECO:0000256" key="2">
    <source>
        <dbReference type="ARBA" id="ARBA00022448"/>
    </source>
</evidence>
<feature type="transmembrane region" description="Helical" evidence="13">
    <location>
        <begin position="276"/>
        <end position="302"/>
    </location>
</feature>
<evidence type="ECO:0000256" key="11">
    <source>
        <dbReference type="ARBA" id="ARBA00038669"/>
    </source>
</evidence>
<reference evidence="15 16" key="1">
    <citation type="journal article" date="2005" name="Int. J. Syst. Evol. Microbiol.">
        <title>Bacillus cibi sp. nov., isolated from jeotgal, a traditional Korean fermented seafood.</title>
        <authorList>
            <person name="Yoon J.H."/>
            <person name="Lee C.H."/>
            <person name="Oh T.K."/>
        </authorList>
    </citation>
    <scope>NUCLEOTIDE SEQUENCE [LARGE SCALE GENOMIC DNA]</scope>
    <source>
        <strain evidence="15 16">DSM 16189</strain>
    </source>
</reference>
<dbReference type="Proteomes" id="UP000028549">
    <property type="component" value="Unassembled WGS sequence"/>
</dbReference>
<dbReference type="SUPFAM" id="SSF161098">
    <property type="entry name" value="MetI-like"/>
    <property type="match status" value="1"/>
</dbReference>
<keyword evidence="16" id="KW-1185">Reference proteome</keyword>
<evidence type="ECO:0000259" key="14">
    <source>
        <dbReference type="PROSITE" id="PS50928"/>
    </source>
</evidence>